<dbReference type="AlphaFoldDB" id="X1M6Q0"/>
<proteinExistence type="predicted"/>
<sequence>PNNGLLGTVGVGIAVTLPVSELEYNFSGTRNYTVTNIDANVPLDGETDYKSVTVTVEWDEPTEPTE</sequence>
<gene>
    <name evidence="1" type="ORF">S06H3_11136</name>
</gene>
<evidence type="ECO:0000313" key="1">
    <source>
        <dbReference type="EMBL" id="GAI13776.1"/>
    </source>
</evidence>
<feature type="non-terminal residue" evidence="1">
    <location>
        <position position="1"/>
    </location>
</feature>
<reference evidence="1" key="1">
    <citation type="journal article" date="2014" name="Front. Microbiol.">
        <title>High frequency of phylogenetically diverse reductive dehalogenase-homologous genes in deep subseafloor sedimentary metagenomes.</title>
        <authorList>
            <person name="Kawai M."/>
            <person name="Futagami T."/>
            <person name="Toyoda A."/>
            <person name="Takaki Y."/>
            <person name="Nishi S."/>
            <person name="Hori S."/>
            <person name="Arai W."/>
            <person name="Tsubouchi T."/>
            <person name="Morono Y."/>
            <person name="Uchiyama I."/>
            <person name="Ito T."/>
            <person name="Fujiyama A."/>
            <person name="Inagaki F."/>
            <person name="Takami H."/>
        </authorList>
    </citation>
    <scope>NUCLEOTIDE SEQUENCE</scope>
    <source>
        <strain evidence="1">Expedition CK06-06</strain>
    </source>
</reference>
<name>X1M6Q0_9ZZZZ</name>
<dbReference type="EMBL" id="BARV01005317">
    <property type="protein sequence ID" value="GAI13776.1"/>
    <property type="molecule type" value="Genomic_DNA"/>
</dbReference>
<accession>X1M6Q0</accession>
<organism evidence="1">
    <name type="scientific">marine sediment metagenome</name>
    <dbReference type="NCBI Taxonomy" id="412755"/>
    <lineage>
        <taxon>unclassified sequences</taxon>
        <taxon>metagenomes</taxon>
        <taxon>ecological metagenomes</taxon>
    </lineage>
</organism>
<protein>
    <submittedName>
        <fullName evidence="1">Uncharacterized protein</fullName>
    </submittedName>
</protein>
<comment type="caution">
    <text evidence="1">The sequence shown here is derived from an EMBL/GenBank/DDBJ whole genome shotgun (WGS) entry which is preliminary data.</text>
</comment>